<evidence type="ECO:0000259" key="7">
    <source>
        <dbReference type="PROSITE" id="PS51310"/>
    </source>
</evidence>
<dbReference type="GO" id="GO:0043328">
    <property type="term" value="P:protein transport to vacuole involved in ubiquitin-dependent protein catabolic process via the multivesicular body sorting pathway"/>
    <property type="evidence" value="ECO:0007669"/>
    <property type="project" value="TreeGrafter"/>
</dbReference>
<dbReference type="GO" id="GO:0031902">
    <property type="term" value="C:late endosome membrane"/>
    <property type="evidence" value="ECO:0007669"/>
    <property type="project" value="UniProtKB-SubCell"/>
</dbReference>
<dbReference type="Gene3D" id="1.20.1440.200">
    <property type="match status" value="1"/>
</dbReference>
<accession>A0A0H5CKE6</accession>
<evidence type="ECO:0000259" key="8">
    <source>
        <dbReference type="PROSITE" id="PS51313"/>
    </source>
</evidence>
<comment type="function">
    <text evidence="5">Component of the ESCRT-I complex (endosomal sorting complex required for transport I), a regulator of vesicular trafficking process.</text>
</comment>
<evidence type="ECO:0000256" key="5">
    <source>
        <dbReference type="PIRNR" id="PIRNR017535"/>
    </source>
</evidence>
<dbReference type="GO" id="GO:0044877">
    <property type="term" value="F:protein-containing complex binding"/>
    <property type="evidence" value="ECO:0007669"/>
    <property type="project" value="TreeGrafter"/>
</dbReference>
<dbReference type="PANTHER" id="PTHR12937:SF0">
    <property type="entry name" value="VACUOLAR PROTEIN SORTING-ASSOCIATED PROTEIN 28 HOMOLOG"/>
    <property type="match status" value="1"/>
</dbReference>
<feature type="domain" description="VPS28 N-terminal" evidence="8">
    <location>
        <begin position="1"/>
        <end position="112"/>
    </location>
</feature>
<evidence type="ECO:0000256" key="3">
    <source>
        <dbReference type="ARBA" id="ARBA00022753"/>
    </source>
</evidence>
<keyword evidence="4 5" id="KW-0653">Protein transport</keyword>
<comment type="subcellular location">
    <subcellularLocation>
        <location evidence="1">Late endosome membrane</location>
        <topology evidence="1">Peripheral membrane protein</topology>
    </subcellularLocation>
</comment>
<keyword evidence="3 5" id="KW-0967">Endosome</keyword>
<feature type="domain" description="VPS28 C-terminal" evidence="7">
    <location>
        <begin position="128"/>
        <end position="222"/>
    </location>
</feature>
<sequence length="222" mass="24948">MSGPKQLSDHLNVEVTPYTNATERETMESLGELYSIITVLDIVEKSYVKDTLDEAEYTPLVLRLLAQYNTLLKNELVQREFGSLAQFKQKYGLNAPQATSRIEIGVPATVEHAISVSNTGSSSTATTTNTRAVAEATGNFITMMDALKLNYKAKDQLHPLLSDLMTSVNKVSSKDFESRGKLIEWLIKINKMNIYDELSEDDTRQLLFDLDNAYKGFYTMLE</sequence>
<dbReference type="InterPro" id="IPR037202">
    <property type="entry name" value="ESCRT_assembly_dom"/>
</dbReference>
<dbReference type="PIRSF" id="PIRSF017535">
    <property type="entry name" value="VPS28"/>
    <property type="match status" value="1"/>
</dbReference>
<dbReference type="Proteomes" id="UP000038830">
    <property type="component" value="Unassembled WGS sequence"/>
</dbReference>
<dbReference type="SUPFAM" id="SSF140111">
    <property type="entry name" value="Endosomal sorting complex assembly domain"/>
    <property type="match status" value="1"/>
</dbReference>
<dbReference type="Gene3D" id="1.20.120.1130">
    <property type="match status" value="1"/>
</dbReference>
<proteinExistence type="inferred from homology"/>
<evidence type="ECO:0000313" key="9">
    <source>
        <dbReference type="EMBL" id="CEP24964.1"/>
    </source>
</evidence>
<reference evidence="10" key="1">
    <citation type="journal article" date="2015" name="J. Biotechnol.">
        <title>The structure of the Cyberlindnera jadinii genome and its relation to Candida utilis analyzed by the occurrence of single nucleotide polymorphisms.</title>
        <authorList>
            <person name="Rupp O."/>
            <person name="Brinkrolf K."/>
            <person name="Buerth C."/>
            <person name="Kunigo M."/>
            <person name="Schneider J."/>
            <person name="Jaenicke S."/>
            <person name="Goesmann A."/>
            <person name="Puehler A."/>
            <person name="Jaeger K.-E."/>
            <person name="Ernst J.F."/>
        </authorList>
    </citation>
    <scope>NUCLEOTIDE SEQUENCE [LARGE SCALE GENOMIC DNA]</scope>
    <source>
        <strain evidence="10">ATCC 18201 / CBS 1600 / BCRC 20928 / JCM 3617 / NBRC 0987 / NRRL Y-1542</strain>
    </source>
</reference>
<dbReference type="InterPro" id="IPR007143">
    <property type="entry name" value="Vps28"/>
</dbReference>
<evidence type="ECO:0000256" key="4">
    <source>
        <dbReference type="ARBA" id="ARBA00022927"/>
    </source>
</evidence>
<dbReference type="Pfam" id="PF03997">
    <property type="entry name" value="VPS28"/>
    <property type="match status" value="1"/>
</dbReference>
<dbReference type="FunFam" id="1.20.120.1130:FF:000001">
    <property type="entry name" value="Vacuolar protein sorting-associated protein 28 homolog"/>
    <property type="match status" value="1"/>
</dbReference>
<dbReference type="PANTHER" id="PTHR12937">
    <property type="entry name" value="VACUOLAR PROTEIN SORTING 28, ISOFORM 2 VPS28"/>
    <property type="match status" value="1"/>
</dbReference>
<dbReference type="PROSITE" id="PS51310">
    <property type="entry name" value="VPS28_C"/>
    <property type="match status" value="1"/>
</dbReference>
<name>A0A0H5CKE6_CYBJN</name>
<dbReference type="InterPro" id="IPR037206">
    <property type="entry name" value="VPS28_C_sf"/>
</dbReference>
<dbReference type="GO" id="GO:0000813">
    <property type="term" value="C:ESCRT I complex"/>
    <property type="evidence" value="ECO:0007669"/>
    <property type="project" value="UniProtKB-UniRule"/>
</dbReference>
<dbReference type="InterPro" id="IPR038358">
    <property type="entry name" value="VPS28_N_sf"/>
</dbReference>
<evidence type="ECO:0000256" key="1">
    <source>
        <dbReference type="ARBA" id="ARBA00004633"/>
    </source>
</evidence>
<dbReference type="SUPFAM" id="SSF140427">
    <property type="entry name" value="VPS28 C-terminal domain-like"/>
    <property type="match status" value="1"/>
</dbReference>
<evidence type="ECO:0000256" key="2">
    <source>
        <dbReference type="ARBA" id="ARBA00022448"/>
    </source>
</evidence>
<dbReference type="AlphaFoldDB" id="A0A0H5CKE6"/>
<evidence type="ECO:0000313" key="10">
    <source>
        <dbReference type="Proteomes" id="UP000038830"/>
    </source>
</evidence>
<dbReference type="EMBL" id="CDQK01000007">
    <property type="protein sequence ID" value="CEP24964.1"/>
    <property type="molecule type" value="Genomic_DNA"/>
</dbReference>
<dbReference type="PROSITE" id="PS51313">
    <property type="entry name" value="VPS28_N"/>
    <property type="match status" value="1"/>
</dbReference>
<dbReference type="InterPro" id="IPR017898">
    <property type="entry name" value="VPS28_N"/>
</dbReference>
<comment type="similarity">
    <text evidence="5 6">Belongs to the VPS28 family.</text>
</comment>
<keyword evidence="2 5" id="KW-0813">Transport</keyword>
<gene>
    <name evidence="9" type="ORF">BN1211_5933</name>
</gene>
<dbReference type="InterPro" id="IPR017899">
    <property type="entry name" value="VPS28_C"/>
</dbReference>
<evidence type="ECO:0000256" key="6">
    <source>
        <dbReference type="PROSITE-ProRule" id="PRU00642"/>
    </source>
</evidence>
<organism evidence="9 10">
    <name type="scientific">Cyberlindnera jadinii (strain ATCC 18201 / CBS 1600 / BCRC 20928 / JCM 3617 / NBRC 0987 / NRRL Y-1542)</name>
    <name type="common">Torula yeast</name>
    <name type="synonym">Candida utilis</name>
    <dbReference type="NCBI Taxonomy" id="983966"/>
    <lineage>
        <taxon>Eukaryota</taxon>
        <taxon>Fungi</taxon>
        <taxon>Dikarya</taxon>
        <taxon>Ascomycota</taxon>
        <taxon>Saccharomycotina</taxon>
        <taxon>Saccharomycetes</taxon>
        <taxon>Phaffomycetales</taxon>
        <taxon>Phaffomycetaceae</taxon>
        <taxon>Cyberlindnera</taxon>
    </lineage>
</organism>
<protein>
    <recommendedName>
        <fullName evidence="5">Vacuolar protein sorting-associated protein 28</fullName>
    </recommendedName>
    <alternativeName>
        <fullName evidence="5">ESCRT-I complex subunit VPS28</fullName>
    </alternativeName>
</protein>